<sequence>MPCAKETMSLKQIIASTDANSKCIDCNMTRPQWASITYGVFLCLNCAGVHRSYGVKVSMVKSLSMDIWNDSEKKRMELGGNKNFFEYVQKNGLEGLPKKELYTSSKMKTYVDALQKSVEEIFPQAKTASPSSPKERRKKVETTPSPSTVNVCSGTGSGIDAEVSQSSYVNMYNQASTMAMPALGSLQTGISEVFGKAAEYFSYASSTISEQISEKVITPASSMIKERGEQLSEYIKGKDKNRRAQEKESSREVKPKPTEKKPHTGSTKASYDKWD</sequence>
<keyword evidence="2" id="KW-0479">Metal-binding</keyword>
<gene>
    <name evidence="8" type="ORF">NERG_01638</name>
</gene>
<feature type="domain" description="Arf-GAP" evidence="7">
    <location>
        <begin position="8"/>
        <end position="91"/>
    </location>
</feature>
<dbReference type="EMBL" id="JH604636">
    <property type="protein sequence ID" value="EHY65192.1"/>
    <property type="molecule type" value="Genomic_DNA"/>
</dbReference>
<dbReference type="PANTHER" id="PTHR45686:SF18">
    <property type="entry name" value="ADP-RIBOSYLATION FACTOR GTPASE-ACTIVATING PROTEIN GCS1"/>
    <property type="match status" value="1"/>
</dbReference>
<feature type="compositionally biased region" description="Polar residues" evidence="6">
    <location>
        <begin position="142"/>
        <end position="153"/>
    </location>
</feature>
<dbReference type="GO" id="GO:0000139">
    <property type="term" value="C:Golgi membrane"/>
    <property type="evidence" value="ECO:0007669"/>
    <property type="project" value="GOC"/>
</dbReference>
<dbReference type="Gene3D" id="1.10.220.150">
    <property type="entry name" value="Arf GTPase activating protein"/>
    <property type="match status" value="1"/>
</dbReference>
<dbReference type="GO" id="GO:0005096">
    <property type="term" value="F:GTPase activator activity"/>
    <property type="evidence" value="ECO:0007669"/>
    <property type="project" value="UniProtKB-KW"/>
</dbReference>
<protein>
    <recommendedName>
        <fullName evidence="7">Arf-GAP domain-containing protein</fullName>
    </recommendedName>
</protein>
<dbReference type="PRINTS" id="PR00405">
    <property type="entry name" value="REVINTRACTNG"/>
</dbReference>
<evidence type="ECO:0000259" key="7">
    <source>
        <dbReference type="PROSITE" id="PS50115"/>
    </source>
</evidence>
<dbReference type="HOGENOM" id="CLU_070980_0_0_1"/>
<evidence type="ECO:0000256" key="2">
    <source>
        <dbReference type="ARBA" id="ARBA00022723"/>
    </source>
</evidence>
<keyword evidence="4" id="KW-0862">Zinc</keyword>
<keyword evidence="1" id="KW-0343">GTPase activation</keyword>
<reference evidence="8" key="1">
    <citation type="submission" date="2011-03" db="EMBL/GenBank/DDBJ databases">
        <title>The Genome Sequence of Nematocida sp1 strain ERTm2.</title>
        <authorList>
            <consortium name="The Broad Institute Genome Sequencing Platform"/>
            <consortium name="The Broad Institute Genome Sequencing Center for Infectious Disease"/>
            <person name="Cuomo C."/>
            <person name="Troemel E."/>
            <person name="Young S.K."/>
            <person name="Zeng Q."/>
            <person name="Gargeya S."/>
            <person name="Fitzgerald M."/>
            <person name="Haas B."/>
            <person name="Abouelleil A."/>
            <person name="Alvarado L."/>
            <person name="Arachchi H.M."/>
            <person name="Berlin A."/>
            <person name="Brown A."/>
            <person name="Chapman S.B."/>
            <person name="Chen Z."/>
            <person name="Dunbar C."/>
            <person name="Freedman E."/>
            <person name="Gearin G."/>
            <person name="Gellesch M."/>
            <person name="Goldberg J."/>
            <person name="Griggs A."/>
            <person name="Gujja S."/>
            <person name="Heilman E.R."/>
            <person name="Heiman D."/>
            <person name="Howarth C."/>
            <person name="Larson L."/>
            <person name="Lui A."/>
            <person name="MacDonald P.J.P."/>
            <person name="Mehta T."/>
            <person name="Montmayeur A."/>
            <person name="Murphy C."/>
            <person name="Neiman D."/>
            <person name="Pearson M."/>
            <person name="Priest M."/>
            <person name="Roberts A."/>
            <person name="Saif S."/>
            <person name="Shea T."/>
            <person name="Shenoy N."/>
            <person name="Sisk P."/>
            <person name="Stolte C."/>
            <person name="Sykes S."/>
            <person name="White J."/>
            <person name="Yandava C."/>
            <person name="Wortman J."/>
            <person name="Nusbaum C."/>
            <person name="Birren B."/>
        </authorList>
    </citation>
    <scope>NUCLEOTIDE SEQUENCE</scope>
    <source>
        <strain evidence="8">ERTm2</strain>
    </source>
</reference>
<name>H8ZDG7_NEMA1</name>
<evidence type="ECO:0000256" key="4">
    <source>
        <dbReference type="ARBA" id="ARBA00022833"/>
    </source>
</evidence>
<dbReference type="AlphaFoldDB" id="H8ZDG7"/>
<accession>H8ZDG7</accession>
<dbReference type="GO" id="GO:0008270">
    <property type="term" value="F:zinc ion binding"/>
    <property type="evidence" value="ECO:0007669"/>
    <property type="project" value="UniProtKB-KW"/>
</dbReference>
<organism evidence="8">
    <name type="scientific">Nematocida ausubeli (strain ATCC PRA-371 / ERTm2)</name>
    <name type="common">Nematode killer fungus</name>
    <dbReference type="NCBI Taxonomy" id="1913371"/>
    <lineage>
        <taxon>Eukaryota</taxon>
        <taxon>Fungi</taxon>
        <taxon>Fungi incertae sedis</taxon>
        <taxon>Microsporidia</taxon>
        <taxon>Nematocida</taxon>
    </lineage>
</organism>
<evidence type="ECO:0000256" key="6">
    <source>
        <dbReference type="SAM" id="MobiDB-lite"/>
    </source>
</evidence>
<dbReference type="InterPro" id="IPR001164">
    <property type="entry name" value="ArfGAP_dom"/>
</dbReference>
<dbReference type="PANTHER" id="PTHR45686">
    <property type="entry name" value="ADP-RIBOSYLATION FACTOR GTPASE ACTIVATING PROTEIN 3, ISOFORM H-RELATED"/>
    <property type="match status" value="1"/>
</dbReference>
<feature type="region of interest" description="Disordered" evidence="6">
    <location>
        <begin position="122"/>
        <end position="153"/>
    </location>
</feature>
<evidence type="ECO:0000256" key="3">
    <source>
        <dbReference type="ARBA" id="ARBA00022771"/>
    </source>
</evidence>
<dbReference type="InterPro" id="IPR037278">
    <property type="entry name" value="ARFGAP/RecO"/>
</dbReference>
<dbReference type="InterPro" id="IPR038508">
    <property type="entry name" value="ArfGAP_dom_sf"/>
</dbReference>
<dbReference type="GO" id="GO:0048205">
    <property type="term" value="P:COPI coating of Golgi vesicle"/>
    <property type="evidence" value="ECO:0007669"/>
    <property type="project" value="TreeGrafter"/>
</dbReference>
<evidence type="ECO:0000256" key="1">
    <source>
        <dbReference type="ARBA" id="ARBA00022468"/>
    </source>
</evidence>
<dbReference type="Proteomes" id="UP000005622">
    <property type="component" value="Unassembled WGS sequence"/>
</dbReference>
<keyword evidence="3 5" id="KW-0863">Zinc-finger</keyword>
<dbReference type="Pfam" id="PF01412">
    <property type="entry name" value="ArfGap"/>
    <property type="match status" value="1"/>
</dbReference>
<dbReference type="SUPFAM" id="SSF57863">
    <property type="entry name" value="ArfGap/RecO-like zinc finger"/>
    <property type="match status" value="1"/>
</dbReference>
<feature type="compositionally biased region" description="Basic and acidic residues" evidence="6">
    <location>
        <begin position="227"/>
        <end position="262"/>
    </location>
</feature>
<dbReference type="PROSITE" id="PS50115">
    <property type="entry name" value="ARFGAP"/>
    <property type="match status" value="1"/>
</dbReference>
<proteinExistence type="predicted"/>
<dbReference type="STRING" id="944018.H8ZDG7"/>
<dbReference type="SMART" id="SM00105">
    <property type="entry name" value="ArfGap"/>
    <property type="match status" value="1"/>
</dbReference>
<feature type="region of interest" description="Disordered" evidence="6">
    <location>
        <begin position="227"/>
        <end position="275"/>
    </location>
</feature>
<evidence type="ECO:0000256" key="5">
    <source>
        <dbReference type="PROSITE-ProRule" id="PRU00288"/>
    </source>
</evidence>
<evidence type="ECO:0000313" key="8">
    <source>
        <dbReference type="EMBL" id="EHY65192.1"/>
    </source>
</evidence>